<keyword evidence="2" id="KW-1185">Reference proteome</keyword>
<dbReference type="RefSeq" id="WP_044193530.1">
    <property type="nucleotide sequence ID" value="NZ_JMCB01000013.1"/>
</dbReference>
<reference evidence="1 2" key="1">
    <citation type="submission" date="2014-04" db="EMBL/GenBank/DDBJ databases">
        <title>Genome assembly of Hyalangium minutum DSM 14724.</title>
        <authorList>
            <person name="Sharma G."/>
            <person name="Subramanian S."/>
        </authorList>
    </citation>
    <scope>NUCLEOTIDE SEQUENCE [LARGE SCALE GENOMIC DNA]</scope>
    <source>
        <strain evidence="1 2">DSM 14724</strain>
    </source>
</reference>
<dbReference type="Proteomes" id="UP000028725">
    <property type="component" value="Unassembled WGS sequence"/>
</dbReference>
<organism evidence="1 2">
    <name type="scientific">Hyalangium minutum</name>
    <dbReference type="NCBI Taxonomy" id="394096"/>
    <lineage>
        <taxon>Bacteria</taxon>
        <taxon>Pseudomonadati</taxon>
        <taxon>Myxococcota</taxon>
        <taxon>Myxococcia</taxon>
        <taxon>Myxococcales</taxon>
        <taxon>Cystobacterineae</taxon>
        <taxon>Archangiaceae</taxon>
        <taxon>Hyalangium</taxon>
    </lineage>
</organism>
<name>A0A085WAA3_9BACT</name>
<gene>
    <name evidence="1" type="ORF">DB31_1634</name>
</gene>
<comment type="caution">
    <text evidence="1">The sequence shown here is derived from an EMBL/GenBank/DDBJ whole genome shotgun (WGS) entry which is preliminary data.</text>
</comment>
<accession>A0A085WAA3</accession>
<protein>
    <submittedName>
        <fullName evidence="1">Uncharacterized protein</fullName>
    </submittedName>
</protein>
<dbReference type="STRING" id="394096.DB31_1634"/>
<dbReference type="OrthoDB" id="5525539at2"/>
<evidence type="ECO:0000313" key="2">
    <source>
        <dbReference type="Proteomes" id="UP000028725"/>
    </source>
</evidence>
<sequence>MSTSVAAFAVPATSRHASDDPLSEAMENLARALPERTDAAVLVDLLGDDLREGLDALGDVECHFADVLDAMRLPRPAPMTLVDVSDDQLVLERLEVIVGVVSSVRRRLSQAAGMMRQLPLPLGDS</sequence>
<proteinExistence type="predicted"/>
<dbReference type="AlphaFoldDB" id="A0A085WAA3"/>
<dbReference type="EMBL" id="JMCB01000013">
    <property type="protein sequence ID" value="KFE64616.1"/>
    <property type="molecule type" value="Genomic_DNA"/>
</dbReference>
<evidence type="ECO:0000313" key="1">
    <source>
        <dbReference type="EMBL" id="KFE64616.1"/>
    </source>
</evidence>